<evidence type="ECO:0000313" key="16">
    <source>
        <dbReference type="Proteomes" id="UP000183805"/>
    </source>
</evidence>
<accession>A0ABY1GCF4</accession>
<dbReference type="InterPro" id="IPR037066">
    <property type="entry name" value="Plug_dom_sf"/>
</dbReference>
<evidence type="ECO:0000256" key="9">
    <source>
        <dbReference type="PROSITE-ProRule" id="PRU01360"/>
    </source>
</evidence>
<keyword evidence="8 9" id="KW-0998">Cell outer membrane</keyword>
<dbReference type="NCBIfam" id="TIGR01782">
    <property type="entry name" value="TonB-Xanth-Caul"/>
    <property type="match status" value="1"/>
</dbReference>
<comment type="caution">
    <text evidence="15">The sequence shown here is derived from an EMBL/GenBank/DDBJ whole genome shotgun (WGS) entry which is preliminary data.</text>
</comment>
<feature type="domain" description="TonB-dependent receptor-like beta-barrel" evidence="13">
    <location>
        <begin position="377"/>
        <end position="849"/>
    </location>
</feature>
<dbReference type="Proteomes" id="UP000183805">
    <property type="component" value="Unassembled WGS sequence"/>
</dbReference>
<dbReference type="Gene3D" id="2.40.170.20">
    <property type="entry name" value="TonB-dependent receptor, beta-barrel domain"/>
    <property type="match status" value="1"/>
</dbReference>
<evidence type="ECO:0000259" key="13">
    <source>
        <dbReference type="Pfam" id="PF00593"/>
    </source>
</evidence>
<evidence type="ECO:0000256" key="1">
    <source>
        <dbReference type="ARBA" id="ARBA00004571"/>
    </source>
</evidence>
<dbReference type="SUPFAM" id="SSF56935">
    <property type="entry name" value="Porins"/>
    <property type="match status" value="1"/>
</dbReference>
<dbReference type="Gene3D" id="2.170.130.10">
    <property type="entry name" value="TonB-dependent receptor, plug domain"/>
    <property type="match status" value="1"/>
</dbReference>
<feature type="chain" id="PRO_5045660129" evidence="12">
    <location>
        <begin position="30"/>
        <end position="882"/>
    </location>
</feature>
<keyword evidence="3 9" id="KW-1134">Transmembrane beta strand</keyword>
<dbReference type="InterPro" id="IPR000531">
    <property type="entry name" value="Beta-barrel_TonB"/>
</dbReference>
<evidence type="ECO:0000256" key="12">
    <source>
        <dbReference type="SAM" id="SignalP"/>
    </source>
</evidence>
<keyword evidence="4 9" id="KW-0812">Transmembrane</keyword>
<dbReference type="Pfam" id="PF00593">
    <property type="entry name" value="TonB_dep_Rec_b-barrel"/>
    <property type="match status" value="1"/>
</dbReference>
<dbReference type="InterPro" id="IPR036942">
    <property type="entry name" value="Beta-barrel_TonB_sf"/>
</dbReference>
<keyword evidence="5 12" id="KW-0732">Signal</keyword>
<dbReference type="PROSITE" id="PS01156">
    <property type="entry name" value="TONB_DEPENDENT_REC_2"/>
    <property type="match status" value="1"/>
</dbReference>
<evidence type="ECO:0000256" key="2">
    <source>
        <dbReference type="ARBA" id="ARBA00022448"/>
    </source>
</evidence>
<keyword evidence="7 9" id="KW-0472">Membrane</keyword>
<evidence type="ECO:0000313" key="15">
    <source>
        <dbReference type="EMBL" id="SFT44563.1"/>
    </source>
</evidence>
<feature type="domain" description="TonB-dependent receptor plug" evidence="14">
    <location>
        <begin position="61"/>
        <end position="168"/>
    </location>
</feature>
<evidence type="ECO:0000256" key="6">
    <source>
        <dbReference type="ARBA" id="ARBA00023077"/>
    </source>
</evidence>
<proteinExistence type="inferred from homology"/>
<dbReference type="PANTHER" id="PTHR40980:SF3">
    <property type="entry name" value="TONB-DEPENDENT RECEPTOR-LIKE BETA-BARREL DOMAIN-CONTAINING PROTEIN"/>
    <property type="match status" value="1"/>
</dbReference>
<sequence>MLAKNFKKSLLAVNIGLVMSAGFTGAAYAADETKVQEDVEVIEVRGIRASAKSDINNKRFANAVVDSITAEDIGKFPDKNVAESLSRITGVGVSREFGEGEKITVRGSDPTKNRTLLNGQNVGTADWFILDNPSRSFNFTMLPSSLVSNLEVYKSPEARLDEGSIGGTVILHTRKPLDLDANTTYINLQSQYSETSEKHDPLIEGLFSWKNEDEKFGILVSGSKSDRTVRREGFEVLGWDAQDDGTYTPRTMGVPVFRQDRERTTFFSAIQFAPSDSFSATLNILDSNMDVNNTNSNYLLMNPASNATLSYEGANAVYGSGGTDVRWNHINRISSTDTNSIHLDIDFATDSFNMNVELGTTEAEGGTLNETSWEYGGQGNYNFDLTGSTPTVNAGIDGTDPSKFNGGWIWGGNKPTTDEESYAQVDFDIPVDMGAFTAVKVGVKYRDQKRTQDREAYSWHWGYANDGVSPNYMTQIISTDCPTLAKCDLALGSDSVGADVVNGDITQQLTHNSAKMLELGLGPDASYAAHKVLGEIFEVEEKKTSFYLQGDFSGDDYRGNLGVRVAKTDQDSSGYLFSSDSSGLLTVDNPGLNPDLVPSTLEWVTESRSYTEILPNFNLSYDLAEDQIVRLSAARTMARPNFFDISPITAPGDLEEDNPTAQAGNPNLDPQLANQFDAAWEYYFDDASLFAITLFYKDIESYQTSGTYNQDFYDQKTDKWVTARVTRPENGPGGTTTGLEATLQYDLGSGFGISANYTYTDANNDGERDVNNPGSGLVLGASENMLNASAYYESDLFSVRAMYNYRTEWYKGLHSSGAELWNDDYGQLDFSTTVNVTDNISVVFEGINLTNEKVVEYNTSKDRVLSIYENGRRFVLGANFRF</sequence>
<dbReference type="EMBL" id="FPAZ01000003">
    <property type="protein sequence ID" value="SFT44563.1"/>
    <property type="molecule type" value="Genomic_DNA"/>
</dbReference>
<dbReference type="PANTHER" id="PTHR40980">
    <property type="entry name" value="PLUG DOMAIN-CONTAINING PROTEIN"/>
    <property type="match status" value="1"/>
</dbReference>
<feature type="short sequence motif" description="TonB C-terminal box" evidence="10">
    <location>
        <begin position="865"/>
        <end position="882"/>
    </location>
</feature>
<evidence type="ECO:0000256" key="5">
    <source>
        <dbReference type="ARBA" id="ARBA00022729"/>
    </source>
</evidence>
<feature type="signal peptide" evidence="12">
    <location>
        <begin position="1"/>
        <end position="29"/>
    </location>
</feature>
<keyword evidence="6 11" id="KW-0798">TonB box</keyword>
<protein>
    <submittedName>
        <fullName evidence="15">Iron complex outermembrane recepter protein</fullName>
    </submittedName>
</protein>
<name>A0ABY1GCF4_9GAMM</name>
<evidence type="ECO:0000256" key="8">
    <source>
        <dbReference type="ARBA" id="ARBA00023237"/>
    </source>
</evidence>
<comment type="similarity">
    <text evidence="9 11">Belongs to the TonB-dependent receptor family.</text>
</comment>
<dbReference type="InterPro" id="IPR010104">
    <property type="entry name" value="TonB_rcpt_bac"/>
</dbReference>
<evidence type="ECO:0000256" key="10">
    <source>
        <dbReference type="PROSITE-ProRule" id="PRU10144"/>
    </source>
</evidence>
<organism evidence="15 16">
    <name type="scientific">Pseudoalteromonas lipolytica</name>
    <dbReference type="NCBI Taxonomy" id="570156"/>
    <lineage>
        <taxon>Bacteria</taxon>
        <taxon>Pseudomonadati</taxon>
        <taxon>Pseudomonadota</taxon>
        <taxon>Gammaproteobacteria</taxon>
        <taxon>Alteromonadales</taxon>
        <taxon>Pseudoalteromonadaceae</taxon>
        <taxon>Pseudoalteromonas</taxon>
    </lineage>
</organism>
<evidence type="ECO:0000256" key="3">
    <source>
        <dbReference type="ARBA" id="ARBA00022452"/>
    </source>
</evidence>
<dbReference type="CDD" id="cd01347">
    <property type="entry name" value="ligand_gated_channel"/>
    <property type="match status" value="1"/>
</dbReference>
<gene>
    <name evidence="15" type="ORF">SAMN04487854_10331</name>
</gene>
<keyword evidence="2 9" id="KW-0813">Transport</keyword>
<dbReference type="RefSeq" id="WP_036969601.1">
    <property type="nucleotide sequence ID" value="NZ_FPAZ01000003.1"/>
</dbReference>
<dbReference type="Pfam" id="PF07715">
    <property type="entry name" value="Plug"/>
    <property type="match status" value="1"/>
</dbReference>
<dbReference type="PROSITE" id="PS52016">
    <property type="entry name" value="TONB_DEPENDENT_REC_3"/>
    <property type="match status" value="1"/>
</dbReference>
<evidence type="ECO:0000256" key="7">
    <source>
        <dbReference type="ARBA" id="ARBA00023136"/>
    </source>
</evidence>
<keyword evidence="16" id="KW-1185">Reference proteome</keyword>
<evidence type="ECO:0000256" key="11">
    <source>
        <dbReference type="RuleBase" id="RU003357"/>
    </source>
</evidence>
<evidence type="ECO:0000259" key="14">
    <source>
        <dbReference type="Pfam" id="PF07715"/>
    </source>
</evidence>
<dbReference type="InterPro" id="IPR012910">
    <property type="entry name" value="Plug_dom"/>
</dbReference>
<comment type="subcellular location">
    <subcellularLocation>
        <location evidence="1 9">Cell outer membrane</location>
        <topology evidence="1 9">Multi-pass membrane protein</topology>
    </subcellularLocation>
</comment>
<reference evidence="15 16" key="1">
    <citation type="submission" date="2016-10" db="EMBL/GenBank/DDBJ databases">
        <authorList>
            <person name="Varghese N."/>
            <person name="Submissions S."/>
        </authorList>
    </citation>
    <scope>NUCLEOTIDE SEQUENCE [LARGE SCALE GENOMIC DNA]</scope>
    <source>
        <strain evidence="15 16">CGMCC 1.8499</strain>
    </source>
</reference>
<evidence type="ECO:0000256" key="4">
    <source>
        <dbReference type="ARBA" id="ARBA00022692"/>
    </source>
</evidence>
<dbReference type="InterPro" id="IPR010917">
    <property type="entry name" value="TonB_rcpt_CS"/>
</dbReference>
<dbReference type="InterPro" id="IPR039426">
    <property type="entry name" value="TonB-dep_rcpt-like"/>
</dbReference>